<dbReference type="RefSeq" id="WP_278100284.1">
    <property type="nucleotide sequence ID" value="NZ_CP091092.1"/>
</dbReference>
<dbReference type="EMBL" id="CP091092">
    <property type="protein sequence ID" value="WFN37444.1"/>
    <property type="molecule type" value="Genomic_DNA"/>
</dbReference>
<dbReference type="Pfam" id="PF13005">
    <property type="entry name" value="zf-IS66"/>
    <property type="match status" value="1"/>
</dbReference>
<dbReference type="InterPro" id="IPR024474">
    <property type="entry name" value="Znf_dom_IS66"/>
</dbReference>
<feature type="domain" description="Transposase IS66 central" evidence="2">
    <location>
        <begin position="170"/>
        <end position="444"/>
    </location>
</feature>
<keyword evidence="6" id="KW-1185">Reference proteome</keyword>
<reference evidence="5" key="1">
    <citation type="submission" date="2022-01" db="EMBL/GenBank/DDBJ databases">
        <title>Complete genome of Methanomicrobium antiquum DSM 21220.</title>
        <authorList>
            <person name="Chen S.-C."/>
            <person name="You Y.-T."/>
            <person name="Zhou Y.-Z."/>
            <person name="Lai M.-C."/>
        </authorList>
    </citation>
    <scope>NUCLEOTIDE SEQUENCE</scope>
    <source>
        <strain evidence="5">DSM 21220</strain>
    </source>
</reference>
<dbReference type="NCBIfam" id="NF033517">
    <property type="entry name" value="transpos_IS66"/>
    <property type="match status" value="1"/>
</dbReference>
<dbReference type="GeneID" id="79949405"/>
<dbReference type="InterPro" id="IPR004291">
    <property type="entry name" value="Transposase_IS66_central"/>
</dbReference>
<feature type="compositionally biased region" description="Basic residues" evidence="1">
    <location>
        <begin position="71"/>
        <end position="82"/>
    </location>
</feature>
<dbReference type="InterPro" id="IPR052344">
    <property type="entry name" value="Transposase-related"/>
</dbReference>
<dbReference type="Pfam" id="PF20042">
    <property type="entry name" value="DUF6444"/>
    <property type="match status" value="1"/>
</dbReference>
<protein>
    <submittedName>
        <fullName evidence="5">IS66 family transposase</fullName>
    </submittedName>
</protein>
<evidence type="ECO:0000313" key="6">
    <source>
        <dbReference type="Proteomes" id="UP001218895"/>
    </source>
</evidence>
<evidence type="ECO:0000256" key="1">
    <source>
        <dbReference type="SAM" id="MobiDB-lite"/>
    </source>
</evidence>
<feature type="domain" description="Transposase IS66 zinc-finger binding" evidence="3">
    <location>
        <begin position="111"/>
        <end position="155"/>
    </location>
</feature>
<accession>A0AAF0FZN9</accession>
<evidence type="ECO:0000313" key="5">
    <source>
        <dbReference type="EMBL" id="WFN37444.1"/>
    </source>
</evidence>
<dbReference type="PANTHER" id="PTHR33678">
    <property type="entry name" value="BLL1576 PROTEIN"/>
    <property type="match status" value="1"/>
</dbReference>
<evidence type="ECO:0000259" key="4">
    <source>
        <dbReference type="Pfam" id="PF20042"/>
    </source>
</evidence>
<evidence type="ECO:0000259" key="3">
    <source>
        <dbReference type="Pfam" id="PF13005"/>
    </source>
</evidence>
<gene>
    <name evidence="5" type="ORF">L1994_03375</name>
</gene>
<dbReference type="PANTHER" id="PTHR33678:SF1">
    <property type="entry name" value="BLL1576 PROTEIN"/>
    <property type="match status" value="1"/>
</dbReference>
<dbReference type="KEGG" id="manq:L1994_03375"/>
<evidence type="ECO:0000259" key="2">
    <source>
        <dbReference type="Pfam" id="PF03050"/>
    </source>
</evidence>
<sequence length="484" mass="56231">MDMLSDREQILHFVLTNPQAATDLILDLHQIVKKQAEKIIELEERIEKLEAQLKQNSRNSSLPPSTDIYKPKPKSLRKKSGRKPGGQNNHKGKTLKMVKDPDEIISHPVSICKCGHTLRKIKPFKILKRQEFEIPPVKIKVIEHQAEVKICPVCGKKTVGKFPSYVTNPVQYGPNFKSEVMYLKDELMLPFEKTSTYFKDKYGQKISPATILNICMEAYESLDKFEHEVEENLLQSPVLHADETGLRVLGNRWWLHTIGNERLTLYAVHQKRGSKAVDDIGIISKFKGILVHDFWATYFRYDCKHSLCNAHIMRELEGIVDGYKQKWAGKMKSLLENIYDFIFVKKKRDQEKLIEFKQIYQTVLKGGFEENPPPVRPDDKKRGRIKKSKPLNLLMRMDEYREDILRFMYNSIVPFTNNLAERDVRMMKVQQKISGTFRSREGAEIFCRIRGYISTVRKNGKSVYEALKKLAEGQPFNVQDLIAE</sequence>
<organism evidence="5 6">
    <name type="scientific">Methanomicrobium antiquum</name>
    <dbReference type="NCBI Taxonomy" id="487686"/>
    <lineage>
        <taxon>Archaea</taxon>
        <taxon>Methanobacteriati</taxon>
        <taxon>Methanobacteriota</taxon>
        <taxon>Stenosarchaea group</taxon>
        <taxon>Methanomicrobia</taxon>
        <taxon>Methanomicrobiales</taxon>
        <taxon>Methanomicrobiaceae</taxon>
        <taxon>Methanomicrobium</taxon>
    </lineage>
</organism>
<proteinExistence type="predicted"/>
<name>A0AAF0FZN9_9EURY</name>
<dbReference type="InterPro" id="IPR045618">
    <property type="entry name" value="DUF6444"/>
</dbReference>
<dbReference type="Pfam" id="PF03050">
    <property type="entry name" value="DDE_Tnp_IS66"/>
    <property type="match status" value="1"/>
</dbReference>
<dbReference type="AlphaFoldDB" id="A0AAF0FZN9"/>
<feature type="compositionally biased region" description="Polar residues" evidence="1">
    <location>
        <begin position="54"/>
        <end position="64"/>
    </location>
</feature>
<feature type="domain" description="DUF6444" evidence="4">
    <location>
        <begin position="35"/>
        <end position="94"/>
    </location>
</feature>
<feature type="region of interest" description="Disordered" evidence="1">
    <location>
        <begin position="54"/>
        <end position="96"/>
    </location>
</feature>
<dbReference type="Proteomes" id="UP001218895">
    <property type="component" value="Chromosome"/>
</dbReference>